<sequence>MENCVIPNS</sequence>
<proteinExistence type="predicted"/>
<organism evidence="1">
    <name type="scientific">Arundo donax</name>
    <name type="common">Giant reed</name>
    <name type="synonym">Donax arundinaceus</name>
    <dbReference type="NCBI Taxonomy" id="35708"/>
    <lineage>
        <taxon>Eukaryota</taxon>
        <taxon>Viridiplantae</taxon>
        <taxon>Streptophyta</taxon>
        <taxon>Embryophyta</taxon>
        <taxon>Tracheophyta</taxon>
        <taxon>Spermatophyta</taxon>
        <taxon>Magnoliopsida</taxon>
        <taxon>Liliopsida</taxon>
        <taxon>Poales</taxon>
        <taxon>Poaceae</taxon>
        <taxon>PACMAD clade</taxon>
        <taxon>Arundinoideae</taxon>
        <taxon>Arundineae</taxon>
        <taxon>Arundo</taxon>
    </lineage>
</organism>
<reference evidence="1" key="1">
    <citation type="submission" date="2014-09" db="EMBL/GenBank/DDBJ databases">
        <authorList>
            <person name="Magalhaes I.L.F."/>
            <person name="Oliveira U."/>
            <person name="Santos F.R."/>
            <person name="Vidigal T.H.D.A."/>
            <person name="Brescovit A.D."/>
            <person name="Santos A.J."/>
        </authorList>
    </citation>
    <scope>NUCLEOTIDE SEQUENCE</scope>
    <source>
        <tissue evidence="1">Shoot tissue taken approximately 20 cm above the soil surface</tissue>
    </source>
</reference>
<name>A0A0A9ARH6_ARUDO</name>
<evidence type="ECO:0000313" key="1">
    <source>
        <dbReference type="EMBL" id="JAD53726.1"/>
    </source>
</evidence>
<reference evidence="1" key="2">
    <citation type="journal article" date="2015" name="Data Brief">
        <title>Shoot transcriptome of the giant reed, Arundo donax.</title>
        <authorList>
            <person name="Barrero R.A."/>
            <person name="Guerrero F.D."/>
            <person name="Moolhuijzen P."/>
            <person name="Goolsby J.A."/>
            <person name="Tidwell J."/>
            <person name="Bellgard S.E."/>
            <person name="Bellgard M.I."/>
        </authorList>
    </citation>
    <scope>NUCLEOTIDE SEQUENCE</scope>
    <source>
        <tissue evidence="1">Shoot tissue taken approximately 20 cm above the soil surface</tissue>
    </source>
</reference>
<dbReference type="EMBL" id="GBRH01244169">
    <property type="protein sequence ID" value="JAD53726.1"/>
    <property type="molecule type" value="Transcribed_RNA"/>
</dbReference>
<accession>A0A0A9ARH6</accession>
<protein>
    <submittedName>
        <fullName evidence="1">Uncharacterized protein</fullName>
    </submittedName>
</protein>